<accession>A0A381Y077</accession>
<sequence>MAIACAGTASSKKFLTGVRRHDRFWGKCLRDISSRALRYMNKAHREGDLASTRVDNTSGMAPMGFANTERIAEWLDRIAAQEPPQPEPEPATPV</sequence>
<dbReference type="EMBL" id="UINC01017027">
    <property type="protein sequence ID" value="SVA70424.1"/>
    <property type="molecule type" value="Genomic_DNA"/>
</dbReference>
<dbReference type="AlphaFoldDB" id="A0A381Y077"/>
<organism evidence="1">
    <name type="scientific">marine metagenome</name>
    <dbReference type="NCBI Taxonomy" id="408172"/>
    <lineage>
        <taxon>unclassified sequences</taxon>
        <taxon>metagenomes</taxon>
        <taxon>ecological metagenomes</taxon>
    </lineage>
</organism>
<reference evidence="1" key="1">
    <citation type="submission" date="2018-05" db="EMBL/GenBank/DDBJ databases">
        <authorList>
            <person name="Lanie J.A."/>
            <person name="Ng W.-L."/>
            <person name="Kazmierczak K.M."/>
            <person name="Andrzejewski T.M."/>
            <person name="Davidsen T.M."/>
            <person name="Wayne K.J."/>
            <person name="Tettelin H."/>
            <person name="Glass J.I."/>
            <person name="Rusch D."/>
            <person name="Podicherti R."/>
            <person name="Tsui H.-C.T."/>
            <person name="Winkler M.E."/>
        </authorList>
    </citation>
    <scope>NUCLEOTIDE SEQUENCE</scope>
</reference>
<feature type="non-terminal residue" evidence="1">
    <location>
        <position position="94"/>
    </location>
</feature>
<gene>
    <name evidence="1" type="ORF">METZ01_LOCUS123278</name>
</gene>
<protein>
    <submittedName>
        <fullName evidence="1">Uncharacterized protein</fullName>
    </submittedName>
</protein>
<proteinExistence type="predicted"/>
<evidence type="ECO:0000313" key="1">
    <source>
        <dbReference type="EMBL" id="SVA70424.1"/>
    </source>
</evidence>
<name>A0A381Y077_9ZZZZ</name>